<dbReference type="InterPro" id="IPR001851">
    <property type="entry name" value="ABC_transp_permease"/>
</dbReference>
<comment type="similarity">
    <text evidence="9">Belongs to the binding-protein-dependent transport system permease family. LivHM subfamily.</text>
</comment>
<dbReference type="STRING" id="1095776.SAMN04515672_3373"/>
<keyword evidence="4" id="KW-0997">Cell inner membrane</keyword>
<feature type="transmembrane region" description="Helical" evidence="10">
    <location>
        <begin position="153"/>
        <end position="171"/>
    </location>
</feature>
<evidence type="ECO:0000256" key="5">
    <source>
        <dbReference type="ARBA" id="ARBA00022692"/>
    </source>
</evidence>
<dbReference type="GO" id="GO:0005304">
    <property type="term" value="F:L-valine transmembrane transporter activity"/>
    <property type="evidence" value="ECO:0007669"/>
    <property type="project" value="TreeGrafter"/>
</dbReference>
<dbReference type="GO" id="GO:0015192">
    <property type="term" value="F:L-phenylalanine transmembrane transporter activity"/>
    <property type="evidence" value="ECO:0007669"/>
    <property type="project" value="TreeGrafter"/>
</dbReference>
<keyword evidence="2" id="KW-0813">Transport</keyword>
<dbReference type="InterPro" id="IPR052157">
    <property type="entry name" value="BCAA_transport_permease"/>
</dbReference>
<dbReference type="GO" id="GO:0015808">
    <property type="term" value="P:L-alanine transport"/>
    <property type="evidence" value="ECO:0007669"/>
    <property type="project" value="TreeGrafter"/>
</dbReference>
<comment type="subcellular location">
    <subcellularLocation>
        <location evidence="1">Cell membrane</location>
        <topology evidence="1">Multi-pass membrane protein</topology>
    </subcellularLocation>
</comment>
<dbReference type="OrthoDB" id="306240at2157"/>
<evidence type="ECO:0000256" key="6">
    <source>
        <dbReference type="ARBA" id="ARBA00022970"/>
    </source>
</evidence>
<keyword evidence="6" id="KW-0029">Amino-acid transport</keyword>
<reference evidence="12" key="1">
    <citation type="submission" date="2016-10" db="EMBL/GenBank/DDBJ databases">
        <authorList>
            <person name="Varghese N."/>
            <person name="Submissions S."/>
        </authorList>
    </citation>
    <scope>NUCLEOTIDE SEQUENCE [LARGE SCALE GENOMIC DNA]</scope>
    <source>
        <strain evidence="12">B4,CECT 8067,JCM 17497</strain>
    </source>
</reference>
<evidence type="ECO:0000256" key="4">
    <source>
        <dbReference type="ARBA" id="ARBA00022519"/>
    </source>
</evidence>
<keyword evidence="8 10" id="KW-0472">Membrane</keyword>
<proteinExistence type="inferred from homology"/>
<feature type="transmembrane region" description="Helical" evidence="10">
    <location>
        <begin position="233"/>
        <end position="261"/>
    </location>
</feature>
<feature type="transmembrane region" description="Helical" evidence="10">
    <location>
        <begin position="71"/>
        <end position="94"/>
    </location>
</feature>
<dbReference type="GO" id="GO:0015190">
    <property type="term" value="F:L-leucine transmembrane transporter activity"/>
    <property type="evidence" value="ECO:0007669"/>
    <property type="project" value="TreeGrafter"/>
</dbReference>
<feature type="transmembrane region" description="Helical" evidence="10">
    <location>
        <begin position="201"/>
        <end position="221"/>
    </location>
</feature>
<dbReference type="AlphaFoldDB" id="A0A1G9CZW2"/>
<evidence type="ECO:0000256" key="10">
    <source>
        <dbReference type="SAM" id="Phobius"/>
    </source>
</evidence>
<evidence type="ECO:0000313" key="11">
    <source>
        <dbReference type="EMBL" id="SDK57218.1"/>
    </source>
</evidence>
<dbReference type="GO" id="GO:0005886">
    <property type="term" value="C:plasma membrane"/>
    <property type="evidence" value="ECO:0007669"/>
    <property type="project" value="UniProtKB-SubCell"/>
</dbReference>
<dbReference type="Proteomes" id="UP000198882">
    <property type="component" value="Unassembled WGS sequence"/>
</dbReference>
<evidence type="ECO:0000256" key="3">
    <source>
        <dbReference type="ARBA" id="ARBA00022475"/>
    </source>
</evidence>
<dbReference type="GO" id="GO:0042941">
    <property type="term" value="P:D-alanine transmembrane transport"/>
    <property type="evidence" value="ECO:0007669"/>
    <property type="project" value="TreeGrafter"/>
</dbReference>
<keyword evidence="3" id="KW-1003">Cell membrane</keyword>
<name>A0A1G9CZW2_9EURY</name>
<evidence type="ECO:0000256" key="9">
    <source>
        <dbReference type="ARBA" id="ARBA00037998"/>
    </source>
</evidence>
<evidence type="ECO:0000256" key="7">
    <source>
        <dbReference type="ARBA" id="ARBA00022989"/>
    </source>
</evidence>
<dbReference type="GO" id="GO:0015188">
    <property type="term" value="F:L-isoleucine transmembrane transporter activity"/>
    <property type="evidence" value="ECO:0007669"/>
    <property type="project" value="TreeGrafter"/>
</dbReference>
<evidence type="ECO:0000256" key="8">
    <source>
        <dbReference type="ARBA" id="ARBA00023136"/>
    </source>
</evidence>
<accession>A0A1G9CZW2</accession>
<keyword evidence="5 10" id="KW-0812">Transmembrane</keyword>
<dbReference type="PANTHER" id="PTHR11795">
    <property type="entry name" value="BRANCHED-CHAIN AMINO ACID TRANSPORT SYSTEM PERMEASE PROTEIN LIVH"/>
    <property type="match status" value="1"/>
</dbReference>
<dbReference type="RefSeq" id="WP_090309607.1">
    <property type="nucleotide sequence ID" value="NZ_FNFE01000005.1"/>
</dbReference>
<sequence length="302" mass="31198">MSVIQLAVDGIVYGSIIVLGAVGLSLVYSIGDFPNFAHGDLMVAGAYGGLVANLGLTQIGLQPTSVFSPELLVTIVAGLAIGIVVAVATHYLVFKPLDSGPIALLITSFGVALIYRSLIWMGFGSSARSYNFPRSGPIGSIRDATGLAVTNRMLVIVLATAVVVTTLHFVLQYSMLGKKMRAAADNGDLARISGIRPRETVLTMWVGGGALAAMGGVFLGLHTLIRPLMGFDILLLIFAAVILGGIGSIYGAMLGGFAIGLAHEMTPVIPGVGSEYGAAVAFVIMIIILLVRPGGILGEETT</sequence>
<feature type="transmembrane region" description="Helical" evidence="10">
    <location>
        <begin position="273"/>
        <end position="291"/>
    </location>
</feature>
<keyword evidence="7 10" id="KW-1133">Transmembrane helix</keyword>
<evidence type="ECO:0000313" key="12">
    <source>
        <dbReference type="Proteomes" id="UP000198882"/>
    </source>
</evidence>
<dbReference type="EMBL" id="FNFE01000005">
    <property type="protein sequence ID" value="SDK57218.1"/>
    <property type="molecule type" value="Genomic_DNA"/>
</dbReference>
<evidence type="ECO:0000256" key="1">
    <source>
        <dbReference type="ARBA" id="ARBA00004651"/>
    </source>
</evidence>
<feature type="transmembrane region" description="Helical" evidence="10">
    <location>
        <begin position="101"/>
        <end position="123"/>
    </location>
</feature>
<dbReference type="Pfam" id="PF02653">
    <property type="entry name" value="BPD_transp_2"/>
    <property type="match status" value="1"/>
</dbReference>
<dbReference type="CDD" id="cd06582">
    <property type="entry name" value="TM_PBP1_LivH_like"/>
    <property type="match status" value="1"/>
</dbReference>
<feature type="transmembrane region" description="Helical" evidence="10">
    <location>
        <begin position="6"/>
        <end position="29"/>
    </location>
</feature>
<gene>
    <name evidence="11" type="ORF">SAMN04515672_3373</name>
</gene>
<feature type="transmembrane region" description="Helical" evidence="10">
    <location>
        <begin position="41"/>
        <end position="59"/>
    </location>
</feature>
<organism evidence="11 12">
    <name type="scientific">Natronorubrum texcoconense</name>
    <dbReference type="NCBI Taxonomy" id="1095776"/>
    <lineage>
        <taxon>Archaea</taxon>
        <taxon>Methanobacteriati</taxon>
        <taxon>Methanobacteriota</taxon>
        <taxon>Stenosarchaea group</taxon>
        <taxon>Halobacteria</taxon>
        <taxon>Halobacteriales</taxon>
        <taxon>Natrialbaceae</taxon>
        <taxon>Natronorubrum</taxon>
    </lineage>
</organism>
<dbReference type="GO" id="GO:1903806">
    <property type="term" value="P:L-isoleucine import across plasma membrane"/>
    <property type="evidence" value="ECO:0007669"/>
    <property type="project" value="TreeGrafter"/>
</dbReference>
<keyword evidence="12" id="KW-1185">Reference proteome</keyword>
<dbReference type="PANTHER" id="PTHR11795:SF371">
    <property type="entry name" value="HIGH-AFFINITY BRANCHED-CHAIN AMINO ACID TRANSPORT SYSTEM PERMEASE PROTEIN LIVH"/>
    <property type="match status" value="1"/>
</dbReference>
<protein>
    <submittedName>
        <fullName evidence="11">Branched-chain amino acid transport system permease protein</fullName>
    </submittedName>
</protein>
<evidence type="ECO:0000256" key="2">
    <source>
        <dbReference type="ARBA" id="ARBA00022448"/>
    </source>
</evidence>